<dbReference type="PRINTS" id="PR00385">
    <property type="entry name" value="P450"/>
</dbReference>
<feature type="binding site" description="axial binding residue" evidence="6">
    <location>
        <position position="438"/>
    </location>
    <ligand>
        <name>heme</name>
        <dbReference type="ChEBI" id="CHEBI:30413"/>
    </ligand>
    <ligandPart>
        <name>Fe</name>
        <dbReference type="ChEBI" id="CHEBI:18248"/>
    </ligandPart>
</feature>
<evidence type="ECO:0000256" key="1">
    <source>
        <dbReference type="ARBA" id="ARBA00001971"/>
    </source>
</evidence>
<dbReference type="GO" id="GO:0016705">
    <property type="term" value="F:oxidoreductase activity, acting on paired donors, with incorporation or reduction of molecular oxygen"/>
    <property type="evidence" value="ECO:0007669"/>
    <property type="project" value="InterPro"/>
</dbReference>
<evidence type="ECO:0000256" key="6">
    <source>
        <dbReference type="PIRSR" id="PIRSR602403-1"/>
    </source>
</evidence>
<comment type="caution">
    <text evidence="9">The sequence shown here is derived from an EMBL/GenBank/DDBJ whole genome shotgun (WGS) entry which is preliminary data.</text>
</comment>
<organism evidence="9 10">
    <name type="scientific">Exophiala viscosa</name>
    <dbReference type="NCBI Taxonomy" id="2486360"/>
    <lineage>
        <taxon>Eukaryota</taxon>
        <taxon>Fungi</taxon>
        <taxon>Dikarya</taxon>
        <taxon>Ascomycota</taxon>
        <taxon>Pezizomycotina</taxon>
        <taxon>Eurotiomycetes</taxon>
        <taxon>Chaetothyriomycetidae</taxon>
        <taxon>Chaetothyriales</taxon>
        <taxon>Herpotrichiellaceae</taxon>
        <taxon>Exophiala</taxon>
    </lineage>
</organism>
<dbReference type="InterPro" id="IPR002403">
    <property type="entry name" value="Cyt_P450_E_grp-IV"/>
</dbReference>
<evidence type="ECO:0000313" key="10">
    <source>
        <dbReference type="Proteomes" id="UP001203852"/>
    </source>
</evidence>
<evidence type="ECO:0000313" key="9">
    <source>
        <dbReference type="EMBL" id="KAI1614306.1"/>
    </source>
</evidence>
<keyword evidence="8" id="KW-0472">Membrane</keyword>
<keyword evidence="4 7" id="KW-0560">Oxidoreductase</keyword>
<evidence type="ECO:0000256" key="4">
    <source>
        <dbReference type="ARBA" id="ARBA00023002"/>
    </source>
</evidence>
<dbReference type="Pfam" id="PF00067">
    <property type="entry name" value="p450"/>
    <property type="match status" value="1"/>
</dbReference>
<dbReference type="PROSITE" id="PS00086">
    <property type="entry name" value="CYTOCHROME_P450"/>
    <property type="match status" value="1"/>
</dbReference>
<comment type="similarity">
    <text evidence="2 7">Belongs to the cytochrome P450 family.</text>
</comment>
<dbReference type="PANTHER" id="PTHR24305:SF232">
    <property type="entry name" value="P450, PUTATIVE (EUROFUNG)-RELATED"/>
    <property type="match status" value="1"/>
</dbReference>
<keyword evidence="3 6" id="KW-0479">Metal-binding</keyword>
<evidence type="ECO:0000256" key="7">
    <source>
        <dbReference type="RuleBase" id="RU000461"/>
    </source>
</evidence>
<keyword evidence="5 6" id="KW-0408">Iron</keyword>
<proteinExistence type="inferred from homology"/>
<dbReference type="GO" id="GO:0020037">
    <property type="term" value="F:heme binding"/>
    <property type="evidence" value="ECO:0007669"/>
    <property type="project" value="InterPro"/>
</dbReference>
<evidence type="ECO:0000256" key="3">
    <source>
        <dbReference type="ARBA" id="ARBA00022723"/>
    </source>
</evidence>
<dbReference type="Gene3D" id="1.10.630.10">
    <property type="entry name" value="Cytochrome P450"/>
    <property type="match status" value="1"/>
</dbReference>
<dbReference type="InterPro" id="IPR050121">
    <property type="entry name" value="Cytochrome_P450_monoxygenase"/>
</dbReference>
<evidence type="ECO:0000256" key="5">
    <source>
        <dbReference type="ARBA" id="ARBA00023004"/>
    </source>
</evidence>
<feature type="transmembrane region" description="Helical" evidence="8">
    <location>
        <begin position="13"/>
        <end position="34"/>
    </location>
</feature>
<sequence>MEGVTRHLERSKLWSIFTKHAASILIVAFLLHLLHTRYNTQLRRFPGPFLASFTSLWQVWVASSGKAEEYYMEVHRKYGPVARIGPNEISFAAPAAGRSIFKTGQGFHKTEFYTVFLPNNIKDIFTEIGEDVHATKKRYTVPPYSLSSVQQHTAQIDALMVKFLQKLDDFAYQGVACDLGKWLHYLAFDTLGEFAFANHFGFVDAGTDMNNTIATISDSTYESGIIAQMPFVERWTRSIPIWNYLPSGKNKLFLLFNKSTEVLQRFQGKETGEREKCLLRSLLEAHQANPDKFNLNDVLAVSMGAIGAGSDSTASTMNSFCWHVLSNPHAPLSDIVQFHEALELPYFQACLKEVMRLQPAVGMNITRQVPAGGTEIDGVYVQEGTQVALNGWVLHRDKETFGSDADVFNLERWLKASEQELKMMERSLFQFGGGSHVCIGRHLALFEINKTLPQVFRQYNIRVVDPTHPPAHRTGFFYIQDGLRVYLEKR</sequence>
<evidence type="ECO:0000256" key="8">
    <source>
        <dbReference type="SAM" id="Phobius"/>
    </source>
</evidence>
<dbReference type="InterPro" id="IPR036396">
    <property type="entry name" value="Cyt_P450_sf"/>
</dbReference>
<dbReference type="PANTHER" id="PTHR24305">
    <property type="entry name" value="CYTOCHROME P450"/>
    <property type="match status" value="1"/>
</dbReference>
<keyword evidence="7" id="KW-0503">Monooxygenase</keyword>
<comment type="cofactor">
    <cofactor evidence="1 6">
        <name>heme</name>
        <dbReference type="ChEBI" id="CHEBI:30413"/>
    </cofactor>
</comment>
<dbReference type="PRINTS" id="PR00465">
    <property type="entry name" value="EP450IV"/>
</dbReference>
<accession>A0AAN6DXB1</accession>
<dbReference type="GO" id="GO:0004497">
    <property type="term" value="F:monooxygenase activity"/>
    <property type="evidence" value="ECO:0007669"/>
    <property type="project" value="UniProtKB-KW"/>
</dbReference>
<dbReference type="CDD" id="cd11060">
    <property type="entry name" value="CYP57A1-like"/>
    <property type="match status" value="1"/>
</dbReference>
<keyword evidence="10" id="KW-1185">Reference proteome</keyword>
<dbReference type="SUPFAM" id="SSF48264">
    <property type="entry name" value="Cytochrome P450"/>
    <property type="match status" value="1"/>
</dbReference>
<gene>
    <name evidence="9" type="ORF">EDD36DRAFT_451934</name>
</gene>
<name>A0AAN6DXB1_9EURO</name>
<keyword evidence="8" id="KW-1133">Transmembrane helix</keyword>
<reference evidence="9" key="1">
    <citation type="journal article" date="2022" name="bioRxiv">
        <title>Deciphering the potential niche of two novel black yeast fungi from a biological soil crust based on their genomes, phenotypes, and melanin regulation.</title>
        <authorList>
            <consortium name="DOE Joint Genome Institute"/>
            <person name="Carr E.C."/>
            <person name="Barton Q."/>
            <person name="Grambo S."/>
            <person name="Sullivan M."/>
            <person name="Renfro C.M."/>
            <person name="Kuo A."/>
            <person name="Pangilinan J."/>
            <person name="Lipzen A."/>
            <person name="Keymanesh K."/>
            <person name="Savage E."/>
            <person name="Barry K."/>
            <person name="Grigoriev I.V."/>
            <person name="Riekhof W.R."/>
            <person name="Harris S.S."/>
        </authorList>
    </citation>
    <scope>NUCLEOTIDE SEQUENCE</scope>
    <source>
        <strain evidence="9">JF 03-4F</strain>
    </source>
</reference>
<evidence type="ECO:0000256" key="2">
    <source>
        <dbReference type="ARBA" id="ARBA00010617"/>
    </source>
</evidence>
<keyword evidence="8" id="KW-0812">Transmembrane</keyword>
<dbReference type="InterPro" id="IPR017972">
    <property type="entry name" value="Cyt_P450_CS"/>
</dbReference>
<dbReference type="AlphaFoldDB" id="A0AAN6DXB1"/>
<keyword evidence="6 7" id="KW-0349">Heme</keyword>
<dbReference type="EMBL" id="MU404353">
    <property type="protein sequence ID" value="KAI1614306.1"/>
    <property type="molecule type" value="Genomic_DNA"/>
</dbReference>
<dbReference type="Proteomes" id="UP001203852">
    <property type="component" value="Unassembled WGS sequence"/>
</dbReference>
<protein>
    <submittedName>
        <fullName evidence="9">Cytochrome P450 oxidoreductase</fullName>
    </submittedName>
</protein>
<dbReference type="GO" id="GO:0005506">
    <property type="term" value="F:iron ion binding"/>
    <property type="evidence" value="ECO:0007669"/>
    <property type="project" value="InterPro"/>
</dbReference>
<dbReference type="InterPro" id="IPR001128">
    <property type="entry name" value="Cyt_P450"/>
</dbReference>